<proteinExistence type="predicted"/>
<dbReference type="HOGENOM" id="CLU_004184_7_2_1"/>
<dbReference type="InterPro" id="IPR052895">
    <property type="entry name" value="HetReg/Transcr_Mod"/>
</dbReference>
<accession>M7SB62</accession>
<dbReference type="Proteomes" id="UP000012174">
    <property type="component" value="Unassembled WGS sequence"/>
</dbReference>
<dbReference type="PANTHER" id="PTHR24148">
    <property type="entry name" value="ANKYRIN REPEAT DOMAIN-CONTAINING PROTEIN 39 HOMOLOG-RELATED"/>
    <property type="match status" value="1"/>
</dbReference>
<dbReference type="EMBL" id="KB707632">
    <property type="protein sequence ID" value="EMR61407.1"/>
    <property type="molecule type" value="Genomic_DNA"/>
</dbReference>
<keyword evidence="3" id="KW-1185">Reference proteome</keyword>
<evidence type="ECO:0000313" key="3">
    <source>
        <dbReference type="Proteomes" id="UP000012174"/>
    </source>
</evidence>
<protein>
    <submittedName>
        <fullName evidence="2">Putative heterokaryon incompatibility protein</fullName>
    </submittedName>
</protein>
<dbReference type="AlphaFoldDB" id="M7SB62"/>
<dbReference type="OMA" id="EYHRTIG"/>
<dbReference type="PANTHER" id="PTHR24148:SF73">
    <property type="entry name" value="HET DOMAIN PROTEIN (AFU_ORTHOLOGUE AFUA_8G01020)"/>
    <property type="match status" value="1"/>
</dbReference>
<dbReference type="OrthoDB" id="4766956at2759"/>
<dbReference type="Pfam" id="PF06985">
    <property type="entry name" value="HET"/>
    <property type="match status" value="1"/>
</dbReference>
<dbReference type="InterPro" id="IPR010730">
    <property type="entry name" value="HET"/>
</dbReference>
<sequence length="484" mass="55117">MDKPYAPLPGPDYIRLLDVNVRKNWFGPQVICDFRTVPLDDLPEYTAISYCWGGQAEVARLQFSDGRHSLPLSQTLSDLFASLQKRSAKFTIWIDALCINQKDLEEKAAQVRRIGAVFSSAREVLLWLGGSDEVSRDAFRVMRSKESDPALLESVFLLLARPWFRRVWVIQEIAVARRVVVGCGGDRVGFNRFSHCVNAVWVFFEGLGNLEDDTANRGLWSVTRLIQIRLQYRKHREVAYESLLEAAFHCEATDKRDMVFAFRGIADSRPVPQPDYTVLEEEVYIATARALLCGGDSLDLLALCGIGSERSPSLPSWAPDLRYHSYAEPLSCCNCAGWDFGGPLQKPPRIESSLRLRLQAKLLDVVDVTCPPFDSLSVVDQRAAVSAVSALRLRLPNHVSKEEWVDRLVPSLVFGLDINDIPLDEQTTRRYHDSFVEWFQWLRSSSSQQDLNKIAHNEYHRTIGPRLDDWMAFMTRRHSFFCSK</sequence>
<name>M7SB62_EUTLA</name>
<evidence type="ECO:0000313" key="2">
    <source>
        <dbReference type="EMBL" id="EMR61407.1"/>
    </source>
</evidence>
<gene>
    <name evidence="2" type="ORF">UCREL1_11667</name>
</gene>
<dbReference type="KEGG" id="ela:UCREL1_11667"/>
<evidence type="ECO:0000259" key="1">
    <source>
        <dbReference type="Pfam" id="PF06985"/>
    </source>
</evidence>
<reference evidence="3" key="1">
    <citation type="journal article" date="2013" name="Genome Announc.">
        <title>Draft genome sequence of the grapevine dieback fungus Eutypa lata UCR-EL1.</title>
        <authorList>
            <person name="Blanco-Ulate B."/>
            <person name="Rolshausen P.E."/>
            <person name="Cantu D."/>
        </authorList>
    </citation>
    <scope>NUCLEOTIDE SEQUENCE [LARGE SCALE GENOMIC DNA]</scope>
    <source>
        <strain evidence="3">UCR-EL1</strain>
    </source>
</reference>
<feature type="domain" description="Heterokaryon incompatibility" evidence="1">
    <location>
        <begin position="45"/>
        <end position="172"/>
    </location>
</feature>
<organism evidence="2 3">
    <name type="scientific">Eutypa lata (strain UCR-EL1)</name>
    <name type="common">Grapevine dieback disease fungus</name>
    <name type="synonym">Eutypa armeniacae</name>
    <dbReference type="NCBI Taxonomy" id="1287681"/>
    <lineage>
        <taxon>Eukaryota</taxon>
        <taxon>Fungi</taxon>
        <taxon>Dikarya</taxon>
        <taxon>Ascomycota</taxon>
        <taxon>Pezizomycotina</taxon>
        <taxon>Sordariomycetes</taxon>
        <taxon>Xylariomycetidae</taxon>
        <taxon>Xylariales</taxon>
        <taxon>Diatrypaceae</taxon>
        <taxon>Eutypa</taxon>
    </lineage>
</organism>